<reference evidence="2" key="2">
    <citation type="journal article" date="2015" name="Data Brief">
        <title>Shoot transcriptome of the giant reed, Arundo donax.</title>
        <authorList>
            <person name="Barrero R.A."/>
            <person name="Guerrero F.D."/>
            <person name="Moolhuijzen P."/>
            <person name="Goolsby J.A."/>
            <person name="Tidwell J."/>
            <person name="Bellgard S.E."/>
            <person name="Bellgard M.I."/>
        </authorList>
    </citation>
    <scope>NUCLEOTIDE SEQUENCE</scope>
    <source>
        <tissue evidence="2">Shoot tissue taken approximately 20 cm above the soil surface</tissue>
    </source>
</reference>
<accession>A0A0A8YBF3</accession>
<proteinExistence type="predicted"/>
<evidence type="ECO:0000313" key="2">
    <source>
        <dbReference type="EMBL" id="JAD23316.1"/>
    </source>
</evidence>
<sequence>MRKLRDNLSRTQGLHRALLQGAVRACRQAQAPQEEECARTTGSPQAGQGGRAARCGGPLLPQDAGACRWP</sequence>
<name>A0A0A8YBF3_ARUDO</name>
<evidence type="ECO:0000256" key="1">
    <source>
        <dbReference type="SAM" id="MobiDB-lite"/>
    </source>
</evidence>
<reference evidence="2" key="1">
    <citation type="submission" date="2014-09" db="EMBL/GenBank/DDBJ databases">
        <authorList>
            <person name="Magalhaes I.L.F."/>
            <person name="Oliveira U."/>
            <person name="Santos F.R."/>
            <person name="Vidigal T.H.D.A."/>
            <person name="Brescovit A.D."/>
            <person name="Santos A.J."/>
        </authorList>
    </citation>
    <scope>NUCLEOTIDE SEQUENCE</scope>
    <source>
        <tissue evidence="2">Shoot tissue taken approximately 20 cm above the soil surface</tissue>
    </source>
</reference>
<protein>
    <submittedName>
        <fullName evidence="2">Uncharacterized protein</fullName>
    </submittedName>
</protein>
<feature type="region of interest" description="Disordered" evidence="1">
    <location>
        <begin position="30"/>
        <end position="70"/>
    </location>
</feature>
<dbReference type="EMBL" id="GBRH01274579">
    <property type="protein sequence ID" value="JAD23316.1"/>
    <property type="molecule type" value="Transcribed_RNA"/>
</dbReference>
<organism evidence="2">
    <name type="scientific">Arundo donax</name>
    <name type="common">Giant reed</name>
    <name type="synonym">Donax arundinaceus</name>
    <dbReference type="NCBI Taxonomy" id="35708"/>
    <lineage>
        <taxon>Eukaryota</taxon>
        <taxon>Viridiplantae</taxon>
        <taxon>Streptophyta</taxon>
        <taxon>Embryophyta</taxon>
        <taxon>Tracheophyta</taxon>
        <taxon>Spermatophyta</taxon>
        <taxon>Magnoliopsida</taxon>
        <taxon>Liliopsida</taxon>
        <taxon>Poales</taxon>
        <taxon>Poaceae</taxon>
        <taxon>PACMAD clade</taxon>
        <taxon>Arundinoideae</taxon>
        <taxon>Arundineae</taxon>
        <taxon>Arundo</taxon>
    </lineage>
</organism>
<dbReference type="AlphaFoldDB" id="A0A0A8YBF3"/>